<evidence type="ECO:0000256" key="4">
    <source>
        <dbReference type="ARBA" id="ARBA00022692"/>
    </source>
</evidence>
<accession>A0ABY5DUR3</accession>
<evidence type="ECO:0000313" key="14">
    <source>
        <dbReference type="EMBL" id="UTI64577.1"/>
    </source>
</evidence>
<evidence type="ECO:0000256" key="7">
    <source>
        <dbReference type="ARBA" id="ARBA00022989"/>
    </source>
</evidence>
<keyword evidence="7 11" id="KW-1133">Transmembrane helix</keyword>
<dbReference type="InterPro" id="IPR027387">
    <property type="entry name" value="Cytb/b6-like_sf"/>
</dbReference>
<dbReference type="RefSeq" id="WP_254571278.1">
    <property type="nucleotide sequence ID" value="NZ_CP098502.1"/>
</dbReference>
<dbReference type="Pfam" id="PF13442">
    <property type="entry name" value="Cytochrome_CBB3"/>
    <property type="match status" value="1"/>
</dbReference>
<evidence type="ECO:0000313" key="15">
    <source>
        <dbReference type="Proteomes" id="UP001056035"/>
    </source>
</evidence>
<dbReference type="Proteomes" id="UP001056035">
    <property type="component" value="Chromosome"/>
</dbReference>
<organism evidence="14 15">
    <name type="scientific">Paraconexibacter antarcticus</name>
    <dbReference type="NCBI Taxonomy" id="2949664"/>
    <lineage>
        <taxon>Bacteria</taxon>
        <taxon>Bacillati</taxon>
        <taxon>Actinomycetota</taxon>
        <taxon>Thermoleophilia</taxon>
        <taxon>Solirubrobacterales</taxon>
        <taxon>Paraconexibacteraceae</taxon>
        <taxon>Paraconexibacter</taxon>
    </lineage>
</organism>
<feature type="transmembrane region" description="Helical" evidence="11">
    <location>
        <begin position="87"/>
        <end position="109"/>
    </location>
</feature>
<dbReference type="InterPro" id="IPR036909">
    <property type="entry name" value="Cyt_c-like_dom_sf"/>
</dbReference>
<evidence type="ECO:0000256" key="8">
    <source>
        <dbReference type="ARBA" id="ARBA00023004"/>
    </source>
</evidence>
<sequence length="247" mass="27213">MNQREKEQYLREYMALKSAGKPFFPYAVAKDSLMACVVMAAIITMSLVLGAELGPKADPTTTTYTPRPEWYFFFLFELLRVIKPAELVPLATIGVPTICMILLFLLPFYDRGPERRPERRPIATATGIFVIAAMGFLTYKGAESGPPTQIDMPTPKAVIAQGPQFTALYEKGRQVVAQSGCEACHKFGDNGNDGPGPQLTHIAKNLPRQAIARTLVNPTAPMPSFQALQQKDPAKFNAMVTFLSQLK</sequence>
<feature type="transmembrane region" description="Helical" evidence="11">
    <location>
        <begin position="33"/>
        <end position="51"/>
    </location>
</feature>
<proteinExistence type="predicted"/>
<dbReference type="EMBL" id="CP098502">
    <property type="protein sequence ID" value="UTI64577.1"/>
    <property type="molecule type" value="Genomic_DNA"/>
</dbReference>
<dbReference type="Pfam" id="PF00032">
    <property type="entry name" value="Cytochrom_B_C"/>
    <property type="match status" value="1"/>
</dbReference>
<evidence type="ECO:0000259" key="13">
    <source>
        <dbReference type="PROSITE" id="PS51007"/>
    </source>
</evidence>
<dbReference type="SUPFAM" id="SSF46626">
    <property type="entry name" value="Cytochrome c"/>
    <property type="match status" value="1"/>
</dbReference>
<keyword evidence="9 11" id="KW-0472">Membrane</keyword>
<keyword evidence="8 10" id="KW-0408">Iron</keyword>
<keyword evidence="6" id="KW-0249">Electron transport</keyword>
<keyword evidence="15" id="KW-1185">Reference proteome</keyword>
<dbReference type="PROSITE" id="PS51007">
    <property type="entry name" value="CYTC"/>
    <property type="match status" value="1"/>
</dbReference>
<dbReference type="InterPro" id="IPR005798">
    <property type="entry name" value="Cyt_b/b6_C"/>
</dbReference>
<dbReference type="Gene3D" id="1.10.760.10">
    <property type="entry name" value="Cytochrome c-like domain"/>
    <property type="match status" value="1"/>
</dbReference>
<name>A0ABY5DUR3_9ACTN</name>
<evidence type="ECO:0000256" key="11">
    <source>
        <dbReference type="SAM" id="Phobius"/>
    </source>
</evidence>
<evidence type="ECO:0000256" key="6">
    <source>
        <dbReference type="ARBA" id="ARBA00022982"/>
    </source>
</evidence>
<evidence type="ECO:0000256" key="1">
    <source>
        <dbReference type="ARBA" id="ARBA00004141"/>
    </source>
</evidence>
<keyword evidence="2" id="KW-0813">Transport</keyword>
<protein>
    <submittedName>
        <fullName evidence="14">C-type cytochrome</fullName>
    </submittedName>
</protein>
<dbReference type="PROSITE" id="PS51003">
    <property type="entry name" value="CYTB_CTER"/>
    <property type="match status" value="1"/>
</dbReference>
<dbReference type="InterPro" id="IPR036150">
    <property type="entry name" value="Cyt_b/b6_C_sf"/>
</dbReference>
<evidence type="ECO:0000256" key="10">
    <source>
        <dbReference type="PROSITE-ProRule" id="PRU00433"/>
    </source>
</evidence>
<keyword evidence="5 10" id="KW-0479">Metal-binding</keyword>
<evidence type="ECO:0000256" key="5">
    <source>
        <dbReference type="ARBA" id="ARBA00022723"/>
    </source>
</evidence>
<evidence type="ECO:0000259" key="12">
    <source>
        <dbReference type="PROSITE" id="PS51003"/>
    </source>
</evidence>
<feature type="transmembrane region" description="Helical" evidence="11">
    <location>
        <begin position="121"/>
        <end position="139"/>
    </location>
</feature>
<keyword evidence="4 11" id="KW-0812">Transmembrane</keyword>
<comment type="subcellular location">
    <subcellularLocation>
        <location evidence="1">Membrane</location>
        <topology evidence="1">Multi-pass membrane protein</topology>
    </subcellularLocation>
</comment>
<dbReference type="InterPro" id="IPR009056">
    <property type="entry name" value="Cyt_c-like_dom"/>
</dbReference>
<evidence type="ECO:0000256" key="2">
    <source>
        <dbReference type="ARBA" id="ARBA00022448"/>
    </source>
</evidence>
<keyword evidence="3 10" id="KW-0349">Heme</keyword>
<dbReference type="Gene3D" id="1.20.810.10">
    <property type="entry name" value="Cytochrome Bc1 Complex, Chain C"/>
    <property type="match status" value="1"/>
</dbReference>
<reference evidence="14 15" key="1">
    <citation type="submission" date="2022-06" db="EMBL/GenBank/DDBJ databases">
        <title>Paraconexibacter antarcticus.</title>
        <authorList>
            <person name="Kim C.S."/>
        </authorList>
    </citation>
    <scope>NUCLEOTIDE SEQUENCE [LARGE SCALE GENOMIC DNA]</scope>
    <source>
        <strain evidence="14 15">02-257</strain>
    </source>
</reference>
<feature type="domain" description="Cytochrome c" evidence="13">
    <location>
        <begin position="167"/>
        <end position="247"/>
    </location>
</feature>
<gene>
    <name evidence="14" type="ORF">NBH00_24995</name>
</gene>
<evidence type="ECO:0000256" key="3">
    <source>
        <dbReference type="ARBA" id="ARBA00022617"/>
    </source>
</evidence>
<dbReference type="SUPFAM" id="SSF81648">
    <property type="entry name" value="a domain/subunit of cytochrome bc1 complex (Ubiquinol-cytochrome c reductase)"/>
    <property type="match status" value="1"/>
</dbReference>
<feature type="domain" description="Cytochrome b/b6 C-terminal region profile" evidence="12">
    <location>
        <begin position="13"/>
        <end position="143"/>
    </location>
</feature>
<evidence type="ECO:0000256" key="9">
    <source>
        <dbReference type="ARBA" id="ARBA00023136"/>
    </source>
</evidence>